<feature type="binding site" evidence="9">
    <location>
        <position position="103"/>
    </location>
    <ligand>
        <name>oxalate</name>
        <dbReference type="ChEBI" id="CHEBI:30623"/>
    </ligand>
</feature>
<keyword evidence="6" id="KW-0732">Signal</keyword>
<evidence type="ECO:0000256" key="6">
    <source>
        <dbReference type="ARBA" id="ARBA00022729"/>
    </source>
</evidence>
<evidence type="ECO:0000256" key="10">
    <source>
        <dbReference type="PIRSR" id="PIRSR601929-2"/>
    </source>
</evidence>
<sequence>MVFTLSCFCADPDPLQDICVADLNSKIKINGYPCKPESKVTSEDFFYSGLVTGASTDTPFGFGVKRGDVKNFPGVNTQGLSVNRVDIAPGGLIPFHVHPRASEANFILKGTCLVGFITTADVLYAKVRKVGDLSIIPRGLVHFVVNVGQKKAVVIAIFNSQLPGIAELPNNMFNSTPTIADYILAKNFRVDEKVIAIIKSKFGNQTKIAKI</sequence>
<evidence type="ECO:0000256" key="1">
    <source>
        <dbReference type="ARBA" id="ARBA00004271"/>
    </source>
</evidence>
<evidence type="ECO:0000256" key="8">
    <source>
        <dbReference type="ARBA" id="ARBA00023211"/>
    </source>
</evidence>
<evidence type="ECO:0000259" key="13">
    <source>
        <dbReference type="SMART" id="SM00835"/>
    </source>
</evidence>
<dbReference type="GO" id="GO:0010497">
    <property type="term" value="P:plasmodesmata-mediated intercellular transport"/>
    <property type="evidence" value="ECO:0007669"/>
    <property type="project" value="UniProtKB-ARBA"/>
</dbReference>
<reference evidence="14" key="1">
    <citation type="submission" date="2022-04" db="EMBL/GenBank/DDBJ databases">
        <title>A functionally conserved STORR gene fusion in Papaver species that diverged 16.8 million years ago.</title>
        <authorList>
            <person name="Catania T."/>
        </authorList>
    </citation>
    <scope>NUCLEOTIDE SEQUENCE</scope>
    <source>
        <strain evidence="14">S-188037</strain>
    </source>
</reference>
<keyword evidence="15" id="KW-1185">Reference proteome</keyword>
<dbReference type="PANTHER" id="PTHR31238">
    <property type="entry name" value="GERMIN-LIKE PROTEIN SUBFAMILY 3 MEMBER 3"/>
    <property type="match status" value="1"/>
</dbReference>
<dbReference type="InterPro" id="IPR001929">
    <property type="entry name" value="Germin"/>
</dbReference>
<protein>
    <recommendedName>
        <fullName evidence="12">Germin-like protein</fullName>
    </recommendedName>
</protein>
<dbReference type="InterPro" id="IPR011051">
    <property type="entry name" value="RmlC_Cupin_sf"/>
</dbReference>
<feature type="binding site" evidence="10">
    <location>
        <position position="103"/>
    </location>
    <ligand>
        <name>Mn(2+)</name>
        <dbReference type="ChEBI" id="CHEBI:29035"/>
    </ligand>
</feature>
<dbReference type="Pfam" id="PF00190">
    <property type="entry name" value="Cupin_1"/>
    <property type="match status" value="1"/>
</dbReference>
<keyword evidence="5 9" id="KW-0479">Metal-binding</keyword>
<dbReference type="GO" id="GO:0030145">
    <property type="term" value="F:manganese ion binding"/>
    <property type="evidence" value="ECO:0007669"/>
    <property type="project" value="UniProtKB-UniRule"/>
</dbReference>
<dbReference type="InterPro" id="IPR014710">
    <property type="entry name" value="RmlC-like_jellyroll"/>
</dbReference>
<evidence type="ECO:0000256" key="5">
    <source>
        <dbReference type="ARBA" id="ARBA00022723"/>
    </source>
</evidence>
<feature type="binding site" evidence="10">
    <location>
        <position position="98"/>
    </location>
    <ligand>
        <name>Mn(2+)</name>
        <dbReference type="ChEBI" id="CHEBI:29035"/>
    </ligand>
</feature>
<dbReference type="GO" id="GO:0009506">
    <property type="term" value="C:plasmodesma"/>
    <property type="evidence" value="ECO:0007669"/>
    <property type="project" value="UniProtKB-ARBA"/>
</dbReference>
<evidence type="ECO:0000256" key="12">
    <source>
        <dbReference type="RuleBase" id="RU366015"/>
    </source>
</evidence>
<comment type="similarity">
    <text evidence="2 12">Belongs to the germin family.</text>
</comment>
<evidence type="ECO:0000256" key="7">
    <source>
        <dbReference type="ARBA" id="ARBA00023157"/>
    </source>
</evidence>
<feature type="binding site" evidence="10">
    <location>
        <position position="96"/>
    </location>
    <ligand>
        <name>Mn(2+)</name>
        <dbReference type="ChEBI" id="CHEBI:29035"/>
    </ligand>
</feature>
<dbReference type="PRINTS" id="PR00325">
    <property type="entry name" value="GERMIN"/>
</dbReference>
<organism evidence="14 15">
    <name type="scientific">Papaver atlanticum</name>
    <dbReference type="NCBI Taxonomy" id="357466"/>
    <lineage>
        <taxon>Eukaryota</taxon>
        <taxon>Viridiplantae</taxon>
        <taxon>Streptophyta</taxon>
        <taxon>Embryophyta</taxon>
        <taxon>Tracheophyta</taxon>
        <taxon>Spermatophyta</taxon>
        <taxon>Magnoliopsida</taxon>
        <taxon>Ranunculales</taxon>
        <taxon>Papaveraceae</taxon>
        <taxon>Papaveroideae</taxon>
        <taxon>Papaver</taxon>
    </lineage>
</organism>
<evidence type="ECO:0000256" key="2">
    <source>
        <dbReference type="ARBA" id="ARBA00007456"/>
    </source>
</evidence>
<dbReference type="SUPFAM" id="SSF51182">
    <property type="entry name" value="RmlC-like cupins"/>
    <property type="match status" value="1"/>
</dbReference>
<dbReference type="AlphaFoldDB" id="A0AAD4XGT2"/>
<keyword evidence="4 12" id="KW-0964">Secreted</keyword>
<dbReference type="CDD" id="cd02241">
    <property type="entry name" value="cupin_OxOx"/>
    <property type="match status" value="1"/>
</dbReference>
<comment type="caution">
    <text evidence="14">The sequence shown here is derived from an EMBL/GenBank/DDBJ whole genome shotgun (WGS) entry which is preliminary data.</text>
</comment>
<evidence type="ECO:0000313" key="15">
    <source>
        <dbReference type="Proteomes" id="UP001202328"/>
    </source>
</evidence>
<dbReference type="GO" id="GO:2000280">
    <property type="term" value="P:regulation of root development"/>
    <property type="evidence" value="ECO:0007669"/>
    <property type="project" value="UniProtKB-ARBA"/>
</dbReference>
<feature type="binding site" evidence="9">
    <location>
        <position position="98"/>
    </location>
    <ligand>
        <name>oxalate</name>
        <dbReference type="ChEBI" id="CHEBI:30623"/>
    </ligand>
</feature>
<evidence type="ECO:0000313" key="14">
    <source>
        <dbReference type="EMBL" id="KAI3912850.1"/>
    </source>
</evidence>
<name>A0AAD4XGT2_9MAGN</name>
<evidence type="ECO:0000256" key="3">
    <source>
        <dbReference type="ARBA" id="ARBA00022523"/>
    </source>
</evidence>
<dbReference type="InterPro" id="IPR006045">
    <property type="entry name" value="Cupin_1"/>
</dbReference>
<proteinExistence type="inferred from homology"/>
<keyword evidence="7 11" id="KW-1015">Disulfide bond</keyword>
<dbReference type="FunFam" id="2.60.120.10:FF:000025">
    <property type="entry name" value="germin-like protein subfamily 2 member 1"/>
    <property type="match status" value="1"/>
</dbReference>
<gene>
    <name evidence="14" type="ORF">MKW98_012792</name>
</gene>
<dbReference type="EMBL" id="JAJJMB010009601">
    <property type="protein sequence ID" value="KAI3912850.1"/>
    <property type="molecule type" value="Genomic_DNA"/>
</dbReference>
<evidence type="ECO:0000256" key="9">
    <source>
        <dbReference type="PIRSR" id="PIRSR601929-1"/>
    </source>
</evidence>
<feature type="binding site" evidence="10">
    <location>
        <position position="142"/>
    </location>
    <ligand>
        <name>Mn(2+)</name>
        <dbReference type="ChEBI" id="CHEBI:29035"/>
    </ligand>
</feature>
<keyword evidence="3 12" id="KW-0052">Apoplast</keyword>
<feature type="domain" description="Cupin type-1" evidence="13">
    <location>
        <begin position="48"/>
        <end position="196"/>
    </location>
</feature>
<accession>A0AAD4XGT2</accession>
<dbReference type="SMART" id="SM00835">
    <property type="entry name" value="Cupin_1"/>
    <property type="match status" value="1"/>
</dbReference>
<evidence type="ECO:0000256" key="4">
    <source>
        <dbReference type="ARBA" id="ARBA00022525"/>
    </source>
</evidence>
<dbReference type="GO" id="GO:0048046">
    <property type="term" value="C:apoplast"/>
    <property type="evidence" value="ECO:0007669"/>
    <property type="project" value="UniProtKB-SubCell"/>
</dbReference>
<comment type="subcellular location">
    <subcellularLocation>
        <location evidence="1 12">Secreted</location>
        <location evidence="1 12">Extracellular space</location>
        <location evidence="1 12">Apoplast</location>
    </subcellularLocation>
</comment>
<evidence type="ECO:0000256" key="11">
    <source>
        <dbReference type="PIRSR" id="PIRSR601929-3"/>
    </source>
</evidence>
<dbReference type="Gene3D" id="2.60.120.10">
    <property type="entry name" value="Jelly Rolls"/>
    <property type="match status" value="1"/>
</dbReference>
<feature type="disulfide bond" evidence="11">
    <location>
        <begin position="19"/>
        <end position="34"/>
    </location>
</feature>
<dbReference type="Proteomes" id="UP001202328">
    <property type="component" value="Unassembled WGS sequence"/>
</dbReference>
<feature type="binding site" evidence="9">
    <location>
        <position position="83"/>
    </location>
    <ligand>
        <name>oxalate</name>
        <dbReference type="ChEBI" id="CHEBI:30623"/>
    </ligand>
</feature>
<keyword evidence="8 9" id="KW-0464">Manganese</keyword>